<keyword evidence="2" id="KW-1003">Cell membrane</keyword>
<dbReference type="SMART" id="SM00387">
    <property type="entry name" value="HATPase_c"/>
    <property type="match status" value="1"/>
</dbReference>
<keyword evidence="3" id="KW-0597">Phosphoprotein</keyword>
<dbReference type="EMBL" id="QXQA01000006">
    <property type="protein sequence ID" value="RIX52647.1"/>
    <property type="molecule type" value="Genomic_DNA"/>
</dbReference>
<dbReference type="InterPro" id="IPR010559">
    <property type="entry name" value="Sig_transdc_His_kin_internal"/>
</dbReference>
<keyword evidence="6 7" id="KW-0472">Membrane</keyword>
<evidence type="ECO:0000259" key="8">
    <source>
        <dbReference type="PROSITE" id="PS50885"/>
    </source>
</evidence>
<comment type="caution">
    <text evidence="9">The sequence shown here is derived from an EMBL/GenBank/DDBJ whole genome shotgun (WGS) entry which is preliminary data.</text>
</comment>
<dbReference type="SUPFAM" id="SSF55874">
    <property type="entry name" value="ATPase domain of HSP90 chaperone/DNA topoisomerase II/histidine kinase"/>
    <property type="match status" value="1"/>
</dbReference>
<sequence length="595" mass="68018">MITKWIRLTNNLKLKHKLIASYILIVMIPVLIVGGVVVGYFRAQAMDRAIEQATNNVEKIKTQMGDMLQIPLDISDTLLLDESLEIIATTRYESVLELTSAYRSYEGFQQYFKLYREIGGMRFYYENPTLINNLELIPVDERVADSYWYKQAKTSKSVRWYYIDDNEDIPVNKLSLIRQVPFPDRQTSGVLMISLDQLELNQMLSQEPFETLIADERGYVVAAKNPAFVGRTLDKLDYDVDLSQAMKGSHKLDINGEQSYMIVDELTPELSANKLRIVSVFSTKAIVQDANRVSVIGLLLILLVLLIALFFVYTVSLLTTNRLLGLSRHLNRLALGDLNVVSRIDGNDEIGQLSRQFNYMVESIRTLVRQVVEKTEQNNALELAQREIKLKMMASQINPHFLFNALESIRMDALMKGEKEIANVVRLLAKLMRKNLEVGRDHIQLNEEVEMVKSYLEIQKFRYEERLHYELTVDPEASRVQVPPLIIQPLVENAVVHGVEGKEDGVKVELIIHVRDHEVHVTVKDNGLGMTQERLDQVVASLTGPEETGRSRIGLRNVHQRLVMTYGEQHGLRITSLYGEGTAFSFSVPMNHFYV</sequence>
<dbReference type="InterPro" id="IPR003660">
    <property type="entry name" value="HAMP_dom"/>
</dbReference>
<dbReference type="GO" id="GO:0000155">
    <property type="term" value="F:phosphorelay sensor kinase activity"/>
    <property type="evidence" value="ECO:0007669"/>
    <property type="project" value="InterPro"/>
</dbReference>
<dbReference type="Pfam" id="PF06580">
    <property type="entry name" value="His_kinase"/>
    <property type="match status" value="1"/>
</dbReference>
<feature type="domain" description="HAMP" evidence="8">
    <location>
        <begin position="317"/>
        <end position="369"/>
    </location>
</feature>
<keyword evidence="5 9" id="KW-0418">Kinase</keyword>
<evidence type="ECO:0000313" key="9">
    <source>
        <dbReference type="EMBL" id="RIX52647.1"/>
    </source>
</evidence>
<dbReference type="InterPro" id="IPR036890">
    <property type="entry name" value="HATPase_C_sf"/>
</dbReference>
<name>A0A3A1UVV8_9BACL</name>
<keyword evidence="4" id="KW-0808">Transferase</keyword>
<evidence type="ECO:0000256" key="4">
    <source>
        <dbReference type="ARBA" id="ARBA00022679"/>
    </source>
</evidence>
<reference evidence="9 10" key="1">
    <citation type="submission" date="2018-09" db="EMBL/GenBank/DDBJ databases">
        <title>Paenibacillus aracenensis nov. sp. isolated from a cave in southern Spain.</title>
        <authorList>
            <person name="Jurado V."/>
            <person name="Gutierrez-Patricio S."/>
            <person name="Gonzalez-Pimentel J.L."/>
            <person name="Miller A.Z."/>
            <person name="Laiz L."/>
            <person name="Saiz-Jimenez C."/>
        </authorList>
    </citation>
    <scope>NUCLEOTIDE SEQUENCE [LARGE SCALE GENOMIC DNA]</scope>
    <source>
        <strain evidence="9 10">DSM 22867</strain>
    </source>
</reference>
<dbReference type="PANTHER" id="PTHR34220">
    <property type="entry name" value="SENSOR HISTIDINE KINASE YPDA"/>
    <property type="match status" value="1"/>
</dbReference>
<keyword evidence="7" id="KW-0812">Transmembrane</keyword>
<evidence type="ECO:0000256" key="6">
    <source>
        <dbReference type="ARBA" id="ARBA00023136"/>
    </source>
</evidence>
<dbReference type="SUPFAM" id="SSF158472">
    <property type="entry name" value="HAMP domain-like"/>
    <property type="match status" value="1"/>
</dbReference>
<comment type="subcellular location">
    <subcellularLocation>
        <location evidence="1">Cell membrane</location>
        <topology evidence="1">Multi-pass membrane protein</topology>
    </subcellularLocation>
</comment>
<dbReference type="Pfam" id="PF00672">
    <property type="entry name" value="HAMP"/>
    <property type="match status" value="1"/>
</dbReference>
<dbReference type="OrthoDB" id="9776552at2"/>
<dbReference type="CDD" id="cd06225">
    <property type="entry name" value="HAMP"/>
    <property type="match status" value="1"/>
</dbReference>
<dbReference type="GO" id="GO:0005886">
    <property type="term" value="C:plasma membrane"/>
    <property type="evidence" value="ECO:0007669"/>
    <property type="project" value="UniProtKB-SubCell"/>
</dbReference>
<evidence type="ECO:0000256" key="2">
    <source>
        <dbReference type="ARBA" id="ARBA00022475"/>
    </source>
</evidence>
<dbReference type="PANTHER" id="PTHR34220:SF7">
    <property type="entry name" value="SENSOR HISTIDINE KINASE YPDA"/>
    <property type="match status" value="1"/>
</dbReference>
<keyword evidence="10" id="KW-1185">Reference proteome</keyword>
<dbReference type="InterPro" id="IPR003594">
    <property type="entry name" value="HATPase_dom"/>
</dbReference>
<accession>A0A3A1UVV8</accession>
<evidence type="ECO:0000256" key="7">
    <source>
        <dbReference type="SAM" id="Phobius"/>
    </source>
</evidence>
<dbReference type="SMART" id="SM00304">
    <property type="entry name" value="HAMP"/>
    <property type="match status" value="1"/>
</dbReference>
<dbReference type="Gene3D" id="3.30.565.10">
    <property type="entry name" value="Histidine kinase-like ATPase, C-terminal domain"/>
    <property type="match status" value="1"/>
</dbReference>
<protein>
    <submittedName>
        <fullName evidence="9">Sensor histidine kinase</fullName>
    </submittedName>
</protein>
<evidence type="ECO:0000256" key="3">
    <source>
        <dbReference type="ARBA" id="ARBA00022553"/>
    </source>
</evidence>
<proteinExistence type="predicted"/>
<organism evidence="9 10">
    <name type="scientific">Paenibacillus nanensis</name>
    <dbReference type="NCBI Taxonomy" id="393251"/>
    <lineage>
        <taxon>Bacteria</taxon>
        <taxon>Bacillati</taxon>
        <taxon>Bacillota</taxon>
        <taxon>Bacilli</taxon>
        <taxon>Bacillales</taxon>
        <taxon>Paenibacillaceae</taxon>
        <taxon>Paenibacillus</taxon>
    </lineage>
</organism>
<dbReference type="InterPro" id="IPR050640">
    <property type="entry name" value="Bact_2-comp_sensor_kinase"/>
</dbReference>
<evidence type="ECO:0000313" key="10">
    <source>
        <dbReference type="Proteomes" id="UP000266482"/>
    </source>
</evidence>
<evidence type="ECO:0000256" key="1">
    <source>
        <dbReference type="ARBA" id="ARBA00004651"/>
    </source>
</evidence>
<feature type="transmembrane region" description="Helical" evidence="7">
    <location>
        <begin position="295"/>
        <end position="318"/>
    </location>
</feature>
<dbReference type="AlphaFoldDB" id="A0A3A1UVV8"/>
<gene>
    <name evidence="9" type="ORF">D3P08_11555</name>
</gene>
<dbReference type="Pfam" id="PF02518">
    <property type="entry name" value="HATPase_c"/>
    <property type="match status" value="1"/>
</dbReference>
<dbReference type="RefSeq" id="WP_119599856.1">
    <property type="nucleotide sequence ID" value="NZ_QXQA01000006.1"/>
</dbReference>
<feature type="transmembrane region" description="Helical" evidence="7">
    <location>
        <begin position="21"/>
        <end position="41"/>
    </location>
</feature>
<dbReference type="Gene3D" id="6.10.340.10">
    <property type="match status" value="1"/>
</dbReference>
<dbReference type="Proteomes" id="UP000266482">
    <property type="component" value="Unassembled WGS sequence"/>
</dbReference>
<keyword evidence="7" id="KW-1133">Transmembrane helix</keyword>
<evidence type="ECO:0000256" key="5">
    <source>
        <dbReference type="ARBA" id="ARBA00022777"/>
    </source>
</evidence>
<dbReference type="PROSITE" id="PS50885">
    <property type="entry name" value="HAMP"/>
    <property type="match status" value="1"/>
</dbReference>